<evidence type="ECO:0000256" key="2">
    <source>
        <dbReference type="ARBA" id="ARBA00023015"/>
    </source>
</evidence>
<dbReference type="InterPro" id="IPR014284">
    <property type="entry name" value="RNA_pol_sigma-70_dom"/>
</dbReference>
<dbReference type="Gene3D" id="1.10.10.10">
    <property type="entry name" value="Winged helix-like DNA-binding domain superfamily/Winged helix DNA-binding domain"/>
    <property type="match status" value="1"/>
</dbReference>
<dbReference type="InterPro" id="IPR013325">
    <property type="entry name" value="RNA_pol_sigma_r2"/>
</dbReference>
<dbReference type="SUPFAM" id="SSF88659">
    <property type="entry name" value="Sigma3 and sigma4 domains of RNA polymerase sigma factors"/>
    <property type="match status" value="1"/>
</dbReference>
<dbReference type="NCBIfam" id="TIGR02937">
    <property type="entry name" value="sigma70-ECF"/>
    <property type="match status" value="1"/>
</dbReference>
<keyword evidence="2" id="KW-0805">Transcription regulation</keyword>
<evidence type="ECO:0000256" key="4">
    <source>
        <dbReference type="ARBA" id="ARBA00023163"/>
    </source>
</evidence>
<reference evidence="8" key="1">
    <citation type="submission" date="2016-09" db="EMBL/GenBank/DDBJ databases">
        <authorList>
            <person name="Varghese N."/>
            <person name="Submissions S."/>
        </authorList>
    </citation>
    <scope>NUCLEOTIDE SEQUENCE [LARGE SCALE GENOMIC DNA]</scope>
    <source>
        <strain evidence="8">ANC 4466</strain>
    </source>
</reference>
<dbReference type="InterPro" id="IPR036388">
    <property type="entry name" value="WH-like_DNA-bd_sf"/>
</dbReference>
<dbReference type="Pfam" id="PF08281">
    <property type="entry name" value="Sigma70_r4_2"/>
    <property type="match status" value="1"/>
</dbReference>
<feature type="domain" description="RNA polymerase sigma factor 70 region 4 type 2" evidence="6">
    <location>
        <begin position="124"/>
        <end position="175"/>
    </location>
</feature>
<sequence>MYDNKVTIDNHYYKSILLLMPNTVEHLYKNHHQWLYRWLCKKMQSRQQAEDIAQDTFLRLLNKKTPIIANEPRALLMTIAQGIVSNFYRHQNIEQSYLNFLATLPEQHHPDPETQAILFETIIQLDRRLAGLDHTVRQTFLLTQLDGLTQAQAAQQLNISVPTVQRYIAKALHQCCFAEFN</sequence>
<dbReference type="AlphaFoldDB" id="A0A240EDD4"/>
<name>A0A240EDD4_9GAMM</name>
<dbReference type="SUPFAM" id="SSF88946">
    <property type="entry name" value="Sigma2 domain of RNA polymerase sigma factors"/>
    <property type="match status" value="1"/>
</dbReference>
<feature type="domain" description="RNA polymerase sigma-70 region 2" evidence="5">
    <location>
        <begin position="27"/>
        <end position="91"/>
    </location>
</feature>
<keyword evidence="3" id="KW-0731">Sigma factor</keyword>
<evidence type="ECO:0000313" key="7">
    <source>
        <dbReference type="EMBL" id="SNX46718.1"/>
    </source>
</evidence>
<evidence type="ECO:0000259" key="6">
    <source>
        <dbReference type="Pfam" id="PF08281"/>
    </source>
</evidence>
<dbReference type="InterPro" id="IPR007627">
    <property type="entry name" value="RNA_pol_sigma70_r2"/>
</dbReference>
<dbReference type="EMBL" id="OANT01000017">
    <property type="protein sequence ID" value="SNX46718.1"/>
    <property type="molecule type" value="Genomic_DNA"/>
</dbReference>
<dbReference type="GO" id="GO:0006352">
    <property type="term" value="P:DNA-templated transcription initiation"/>
    <property type="evidence" value="ECO:0007669"/>
    <property type="project" value="InterPro"/>
</dbReference>
<evidence type="ECO:0000259" key="5">
    <source>
        <dbReference type="Pfam" id="PF04542"/>
    </source>
</evidence>
<dbReference type="GO" id="GO:0003677">
    <property type="term" value="F:DNA binding"/>
    <property type="evidence" value="ECO:0007669"/>
    <property type="project" value="InterPro"/>
</dbReference>
<dbReference type="InterPro" id="IPR013249">
    <property type="entry name" value="RNA_pol_sigma70_r4_t2"/>
</dbReference>
<gene>
    <name evidence="7" type="ORF">SAMN05421731_1173</name>
</gene>
<dbReference type="PANTHER" id="PTHR43133:SF63">
    <property type="entry name" value="RNA POLYMERASE SIGMA FACTOR FECI-RELATED"/>
    <property type="match status" value="1"/>
</dbReference>
<dbReference type="Gene3D" id="1.10.1740.10">
    <property type="match status" value="1"/>
</dbReference>
<dbReference type="PANTHER" id="PTHR43133">
    <property type="entry name" value="RNA POLYMERASE ECF-TYPE SIGMA FACTO"/>
    <property type="match status" value="1"/>
</dbReference>
<evidence type="ECO:0000313" key="8">
    <source>
        <dbReference type="Proteomes" id="UP000219042"/>
    </source>
</evidence>
<evidence type="ECO:0000256" key="1">
    <source>
        <dbReference type="ARBA" id="ARBA00010641"/>
    </source>
</evidence>
<keyword evidence="8" id="KW-1185">Reference proteome</keyword>
<evidence type="ECO:0000256" key="3">
    <source>
        <dbReference type="ARBA" id="ARBA00023082"/>
    </source>
</evidence>
<keyword evidence="4" id="KW-0804">Transcription</keyword>
<dbReference type="Proteomes" id="UP000219042">
    <property type="component" value="Unassembled WGS sequence"/>
</dbReference>
<dbReference type="Pfam" id="PF04542">
    <property type="entry name" value="Sigma70_r2"/>
    <property type="match status" value="1"/>
</dbReference>
<dbReference type="InterPro" id="IPR013324">
    <property type="entry name" value="RNA_pol_sigma_r3/r4-like"/>
</dbReference>
<dbReference type="GO" id="GO:0016987">
    <property type="term" value="F:sigma factor activity"/>
    <property type="evidence" value="ECO:0007669"/>
    <property type="project" value="UniProtKB-KW"/>
</dbReference>
<accession>A0A240EDD4</accession>
<organism evidence="7 8">
    <name type="scientific">Acinetobacter puyangensis</name>
    <dbReference type="NCBI Taxonomy" id="1096779"/>
    <lineage>
        <taxon>Bacteria</taxon>
        <taxon>Pseudomonadati</taxon>
        <taxon>Pseudomonadota</taxon>
        <taxon>Gammaproteobacteria</taxon>
        <taxon>Moraxellales</taxon>
        <taxon>Moraxellaceae</taxon>
        <taxon>Acinetobacter</taxon>
    </lineage>
</organism>
<dbReference type="InterPro" id="IPR039425">
    <property type="entry name" value="RNA_pol_sigma-70-like"/>
</dbReference>
<proteinExistence type="inferred from homology"/>
<comment type="similarity">
    <text evidence="1">Belongs to the sigma-70 factor family. ECF subfamily.</text>
</comment>
<protein>
    <submittedName>
        <fullName evidence="7">RNA polymerase sigma-70 factor, ECF subfamily</fullName>
    </submittedName>
</protein>